<sequence>MASPTFSIVIPHYDRSVSDSELARSLRCLSSQTFKDFEVLLFHDGPEQRPLPDPRDFSFPIAVRATETRAGDWGHSLREIGMKAARGKYILNLNADNVLYPRALEVIHSASRAPIEPAPMSEMIDNPDVLVFAIVMRGRCFNGRIGFWRDRKATHRGIISTGIPPLADYIDCLQVVATRSVWERVGWWHDKSEASDGVILPAMIEKFGARYIPAVLGEHW</sequence>
<evidence type="ECO:0000313" key="3">
    <source>
        <dbReference type="Proteomes" id="UP000241074"/>
    </source>
</evidence>
<dbReference type="Pfam" id="PF00535">
    <property type="entry name" value="Glycos_transf_2"/>
    <property type="match status" value="1"/>
</dbReference>
<dbReference type="OrthoDB" id="9802649at2"/>
<dbReference type="KEGG" id="xba:C7S18_19155"/>
<dbReference type="SUPFAM" id="SSF53448">
    <property type="entry name" value="Nucleotide-diphospho-sugar transferases"/>
    <property type="match status" value="1"/>
</dbReference>
<proteinExistence type="predicted"/>
<dbReference type="AlphaFoldDB" id="A0A2P1PWE1"/>
<dbReference type="CDD" id="cd00761">
    <property type="entry name" value="Glyco_tranf_GTA_type"/>
    <property type="match status" value="1"/>
</dbReference>
<accession>A0A2P1PWE1</accession>
<name>A0A2P1PWE1_9GAMM</name>
<dbReference type="Gene3D" id="3.90.550.10">
    <property type="entry name" value="Spore Coat Polysaccharide Biosynthesis Protein SpsA, Chain A"/>
    <property type="match status" value="1"/>
</dbReference>
<feature type="domain" description="Glycosyltransferase 2-like" evidence="1">
    <location>
        <begin position="7"/>
        <end position="106"/>
    </location>
</feature>
<dbReference type="Proteomes" id="UP000241074">
    <property type="component" value="Chromosome"/>
</dbReference>
<evidence type="ECO:0000313" key="2">
    <source>
        <dbReference type="EMBL" id="AVP99156.1"/>
    </source>
</evidence>
<keyword evidence="3" id="KW-1185">Reference proteome</keyword>
<evidence type="ECO:0000259" key="1">
    <source>
        <dbReference type="Pfam" id="PF00535"/>
    </source>
</evidence>
<dbReference type="RefSeq" id="WP_106893076.1">
    <property type="nucleotide sequence ID" value="NZ_CP027860.1"/>
</dbReference>
<dbReference type="EMBL" id="CP027860">
    <property type="protein sequence ID" value="AVP99156.1"/>
    <property type="molecule type" value="Genomic_DNA"/>
</dbReference>
<reference evidence="2 3" key="2">
    <citation type="submission" date="2018-03" db="EMBL/GenBank/DDBJ databases">
        <authorList>
            <person name="Keele B.F."/>
        </authorList>
    </citation>
    <scope>NUCLEOTIDE SEQUENCE [LARGE SCALE GENOMIC DNA]</scope>
    <source>
        <strain evidence="2 3">D13</strain>
    </source>
</reference>
<organism evidence="2 3">
    <name type="scientific">Ahniella affigens</name>
    <dbReference type="NCBI Taxonomy" id="2021234"/>
    <lineage>
        <taxon>Bacteria</taxon>
        <taxon>Pseudomonadati</taxon>
        <taxon>Pseudomonadota</taxon>
        <taxon>Gammaproteobacteria</taxon>
        <taxon>Lysobacterales</taxon>
        <taxon>Rhodanobacteraceae</taxon>
        <taxon>Ahniella</taxon>
    </lineage>
</organism>
<protein>
    <recommendedName>
        <fullName evidence="1">Glycosyltransferase 2-like domain-containing protein</fullName>
    </recommendedName>
</protein>
<dbReference type="InterPro" id="IPR029044">
    <property type="entry name" value="Nucleotide-diphossugar_trans"/>
</dbReference>
<reference evidence="2 3" key="1">
    <citation type="submission" date="2018-03" db="EMBL/GenBank/DDBJ databases">
        <title>Ahniella affigens gen. nov., sp. nov., a gammaproteobacterium isolated from sandy soil near a stream.</title>
        <authorList>
            <person name="Ko Y."/>
            <person name="Kim J.-H."/>
        </authorList>
    </citation>
    <scope>NUCLEOTIDE SEQUENCE [LARGE SCALE GENOMIC DNA]</scope>
    <source>
        <strain evidence="2 3">D13</strain>
    </source>
</reference>
<gene>
    <name evidence="2" type="ORF">C7S18_19155</name>
</gene>
<dbReference type="InterPro" id="IPR001173">
    <property type="entry name" value="Glyco_trans_2-like"/>
</dbReference>